<feature type="domain" description="Transposable element P transposase-like RNase H C-terminal" evidence="2">
    <location>
        <begin position="94"/>
        <end position="123"/>
    </location>
</feature>
<dbReference type="Pfam" id="PF21789">
    <property type="entry name" value="TNP-like_RNaseH_C"/>
    <property type="match status" value="1"/>
</dbReference>
<name>A0A1B6CHC7_9HEMI</name>
<evidence type="ECO:0008006" key="4">
    <source>
        <dbReference type="Google" id="ProtNLM"/>
    </source>
</evidence>
<dbReference type="AlphaFoldDB" id="A0A1B6CHC7"/>
<feature type="domain" description="Transposable element P transposase-like C-terminal" evidence="1">
    <location>
        <begin position="145"/>
        <end position="248"/>
    </location>
</feature>
<dbReference type="PANTHER" id="PTHR47577">
    <property type="entry name" value="THAP DOMAIN-CONTAINING PROTEIN 6"/>
    <property type="match status" value="1"/>
</dbReference>
<evidence type="ECO:0000313" key="3">
    <source>
        <dbReference type="EMBL" id="JAS12864.1"/>
    </source>
</evidence>
<evidence type="ECO:0000259" key="2">
    <source>
        <dbReference type="Pfam" id="PF21789"/>
    </source>
</evidence>
<organism evidence="3">
    <name type="scientific">Clastoptera arizonana</name>
    <name type="common">Arizona spittle bug</name>
    <dbReference type="NCBI Taxonomy" id="38151"/>
    <lineage>
        <taxon>Eukaryota</taxon>
        <taxon>Metazoa</taxon>
        <taxon>Ecdysozoa</taxon>
        <taxon>Arthropoda</taxon>
        <taxon>Hexapoda</taxon>
        <taxon>Insecta</taxon>
        <taxon>Pterygota</taxon>
        <taxon>Neoptera</taxon>
        <taxon>Paraneoptera</taxon>
        <taxon>Hemiptera</taxon>
        <taxon>Auchenorrhyncha</taxon>
        <taxon>Cercopoidea</taxon>
        <taxon>Clastopteridae</taxon>
        <taxon>Clastoptera</taxon>
    </lineage>
</organism>
<dbReference type="InterPro" id="IPR048367">
    <property type="entry name" value="TNP-like_RNaseH_C"/>
</dbReference>
<gene>
    <name evidence="3" type="ORF">g.8477</name>
</gene>
<reference evidence="3" key="1">
    <citation type="submission" date="2015-12" db="EMBL/GenBank/DDBJ databases">
        <title>De novo transcriptome assembly of four potential Pierce s Disease insect vectors from Arizona vineyards.</title>
        <authorList>
            <person name="Tassone E.E."/>
        </authorList>
    </citation>
    <scope>NUCLEOTIDE SEQUENCE</scope>
</reference>
<proteinExistence type="predicted"/>
<dbReference type="PANTHER" id="PTHR47577:SF2">
    <property type="entry name" value="THAP DOMAIN CONTAINING 9"/>
    <property type="match status" value="1"/>
</dbReference>
<evidence type="ECO:0000259" key="1">
    <source>
        <dbReference type="Pfam" id="PF12596"/>
    </source>
</evidence>
<accession>A0A1B6CHC7</accession>
<protein>
    <recommendedName>
        <fullName evidence="4">Transposable element P transposase</fullName>
    </recommendedName>
</protein>
<dbReference type="EMBL" id="GEDC01024434">
    <property type="protein sequence ID" value="JAS12864.1"/>
    <property type="molecule type" value="Transcribed_RNA"/>
</dbReference>
<sequence>METGRILQMFNDWFDVLNASSPFTSQKEKCAFGVHFIYQKKILDEMSNFKNETLVFGHKCKLPFQTGILVTNKSLLYLYTYLSQSHKFQFVLTSKLNQDVLENFFSIIRSMVRTNDLPDASQFITRMRWFIMGKHCTTVMSVKHNIEPDNEECLASSDITSIETTSPNTVEEECASAKLLASLLQQSASNNDEEEELSWDLYAAHVIDTEKPTQLEEESNYMKIESLRYVTGYVAFKHQNKFPELGTKDNCASNVTQEFSWIEAMSKGGLRIPSNEFLQCAKTIEESFTQFHGLSLRKESDVKKVKSLVDDKIRVNHLNIPDETVNRFILVRTYIRMRHLNKFAFDNKKEEQKRFSKKLAKIQNIT</sequence>
<dbReference type="Pfam" id="PF12596">
    <property type="entry name" value="Tnp_P_element_C"/>
    <property type="match status" value="1"/>
</dbReference>
<dbReference type="InterPro" id="IPR022242">
    <property type="entry name" value="TNP-like_C"/>
</dbReference>